<gene>
    <name evidence="3" type="ORF">EHQ64_13975</name>
</gene>
<dbReference type="AlphaFoldDB" id="A0A4V3JRN0"/>
<evidence type="ECO:0000259" key="2">
    <source>
        <dbReference type="Pfam" id="PF00534"/>
    </source>
</evidence>
<reference evidence="3" key="1">
    <citation type="journal article" date="2019" name="PLoS Negl. Trop. Dis.">
        <title>Revisiting the worldwide diversity of Leptospira species in the environment.</title>
        <authorList>
            <person name="Vincent A.T."/>
            <person name="Schiettekatte O."/>
            <person name="Bourhy P."/>
            <person name="Veyrier F.J."/>
            <person name="Picardeau M."/>
        </authorList>
    </citation>
    <scope>NUCLEOTIDE SEQUENCE [LARGE SCALE GENOMIC DNA]</scope>
    <source>
        <strain evidence="3">201702455</strain>
    </source>
</reference>
<protein>
    <submittedName>
        <fullName evidence="3">Glycosyltransferase</fullName>
    </submittedName>
</protein>
<name>A0A4V3JRN0_9LEPT</name>
<accession>A0A4V3JRN0</accession>
<dbReference type="OrthoDB" id="9787617at2"/>
<dbReference type="Gene3D" id="3.40.50.2000">
    <property type="entry name" value="Glycogen Phosphorylase B"/>
    <property type="match status" value="1"/>
</dbReference>
<proteinExistence type="predicted"/>
<dbReference type="Proteomes" id="UP000297762">
    <property type="component" value="Unassembled WGS sequence"/>
</dbReference>
<evidence type="ECO:0000313" key="3">
    <source>
        <dbReference type="EMBL" id="TGL60912.1"/>
    </source>
</evidence>
<dbReference type="EMBL" id="RQGF01000028">
    <property type="protein sequence ID" value="TGL60912.1"/>
    <property type="molecule type" value="Genomic_DNA"/>
</dbReference>
<dbReference type="PANTHER" id="PTHR46401:SF2">
    <property type="entry name" value="GLYCOSYLTRANSFERASE WBBK-RELATED"/>
    <property type="match status" value="1"/>
</dbReference>
<feature type="domain" description="Glycosyl transferase family 1" evidence="2">
    <location>
        <begin position="170"/>
        <end position="324"/>
    </location>
</feature>
<dbReference type="PANTHER" id="PTHR46401">
    <property type="entry name" value="GLYCOSYLTRANSFERASE WBBK-RELATED"/>
    <property type="match status" value="1"/>
</dbReference>
<dbReference type="GO" id="GO:0016757">
    <property type="term" value="F:glycosyltransferase activity"/>
    <property type="evidence" value="ECO:0007669"/>
    <property type="project" value="InterPro"/>
</dbReference>
<comment type="caution">
    <text evidence="3">The sequence shown here is derived from an EMBL/GenBank/DDBJ whole genome shotgun (WGS) entry which is preliminary data.</text>
</comment>
<dbReference type="Pfam" id="PF00534">
    <property type="entry name" value="Glycos_transf_1"/>
    <property type="match status" value="1"/>
</dbReference>
<dbReference type="InterPro" id="IPR001296">
    <property type="entry name" value="Glyco_trans_1"/>
</dbReference>
<evidence type="ECO:0000313" key="4">
    <source>
        <dbReference type="Proteomes" id="UP000297762"/>
    </source>
</evidence>
<dbReference type="SUPFAM" id="SSF53756">
    <property type="entry name" value="UDP-Glycosyltransferase/glycogen phosphorylase"/>
    <property type="match status" value="1"/>
</dbReference>
<organism evidence="3 4">
    <name type="scientific">Leptospira sarikeiensis</name>
    <dbReference type="NCBI Taxonomy" id="2484943"/>
    <lineage>
        <taxon>Bacteria</taxon>
        <taxon>Pseudomonadati</taxon>
        <taxon>Spirochaetota</taxon>
        <taxon>Spirochaetia</taxon>
        <taxon>Leptospirales</taxon>
        <taxon>Leptospiraceae</taxon>
        <taxon>Leptospira</taxon>
    </lineage>
</organism>
<keyword evidence="4" id="KW-1185">Reference proteome</keyword>
<evidence type="ECO:0000256" key="1">
    <source>
        <dbReference type="ARBA" id="ARBA00022679"/>
    </source>
</evidence>
<dbReference type="GO" id="GO:0009103">
    <property type="term" value="P:lipopolysaccharide biosynthetic process"/>
    <property type="evidence" value="ECO:0007669"/>
    <property type="project" value="TreeGrafter"/>
</dbReference>
<sequence>MNAYIHISEFRDKDGIGNDIKGLKEVLNSSGIETKIVCENDLSDGSIPTLRIDDLSQEEKLSSDSVHILEYGGSGYPIDPFISFPGKKFIRYQNITPPKFFKPFVSSEIFRGFELDYKKSILELHKLKRFSECFLSSSKYSASNLEDLNITNSKVLPIVRKYGWKGERRSSKNGHTLGYVGRLVPSKKIEDLILLAYFLKRIDPKYRILLIGNVPGIFETYFNNLKQMVRELGIGGNIQFRMGVQDSELPRFWEEMDAYISMSEHEGFGIPLVEALSYDLPVFAYACTAVPETLKGAGYLFRKKDLNNLEKLSEWIHYILESQSSARPIDGHFASAKRREVCMDYDSMPYGRVLKQIFTFKEAIAS</sequence>
<dbReference type="RefSeq" id="WP_135650206.1">
    <property type="nucleotide sequence ID" value="NZ_RQGF01000028.1"/>
</dbReference>
<keyword evidence="1 3" id="KW-0808">Transferase</keyword>